<proteinExistence type="predicted"/>
<reference evidence="6 7" key="1">
    <citation type="submission" date="2016-11" db="EMBL/GenBank/DDBJ databases">
        <title>The macronuclear genome of Stentor coeruleus: a giant cell with tiny introns.</title>
        <authorList>
            <person name="Slabodnick M."/>
            <person name="Ruby J.G."/>
            <person name="Reiff S.B."/>
            <person name="Swart E.C."/>
            <person name="Gosai S."/>
            <person name="Prabakaran S."/>
            <person name="Witkowska E."/>
            <person name="Larue G.E."/>
            <person name="Fisher S."/>
            <person name="Freeman R.M."/>
            <person name="Gunawardena J."/>
            <person name="Chu W."/>
            <person name="Stover N.A."/>
            <person name="Gregory B.D."/>
            <person name="Nowacki M."/>
            <person name="Derisi J."/>
            <person name="Roy S.W."/>
            <person name="Marshall W.F."/>
            <person name="Sood P."/>
        </authorList>
    </citation>
    <scope>NUCLEOTIDE SEQUENCE [LARGE SCALE GENOMIC DNA]</scope>
    <source>
        <strain evidence="6">WM001</strain>
    </source>
</reference>
<dbReference type="Pfam" id="PF00096">
    <property type="entry name" value="zf-C2H2"/>
    <property type="match status" value="2"/>
</dbReference>
<comment type="caution">
    <text evidence="6">The sequence shown here is derived from an EMBL/GenBank/DDBJ whole genome shotgun (WGS) entry which is preliminary data.</text>
</comment>
<gene>
    <name evidence="6" type="ORF">SteCoe_14799</name>
</gene>
<dbReference type="PANTHER" id="PTHR23235:SF120">
    <property type="entry name" value="KRUPPEL-LIKE FACTOR 15"/>
    <property type="match status" value="1"/>
</dbReference>
<keyword evidence="1" id="KW-0479">Metal-binding</keyword>
<evidence type="ECO:0000256" key="2">
    <source>
        <dbReference type="ARBA" id="ARBA00022771"/>
    </source>
</evidence>
<dbReference type="SMART" id="SM00355">
    <property type="entry name" value="ZnF_C2H2"/>
    <property type="match status" value="3"/>
</dbReference>
<dbReference type="InterPro" id="IPR013087">
    <property type="entry name" value="Znf_C2H2_type"/>
</dbReference>
<dbReference type="GO" id="GO:0000978">
    <property type="term" value="F:RNA polymerase II cis-regulatory region sequence-specific DNA binding"/>
    <property type="evidence" value="ECO:0007669"/>
    <property type="project" value="TreeGrafter"/>
</dbReference>
<evidence type="ECO:0000259" key="5">
    <source>
        <dbReference type="PROSITE" id="PS50157"/>
    </source>
</evidence>
<keyword evidence="7" id="KW-1185">Reference proteome</keyword>
<dbReference type="EMBL" id="MPUH01000279">
    <property type="protein sequence ID" value="OMJ84109.1"/>
    <property type="molecule type" value="Genomic_DNA"/>
</dbReference>
<feature type="domain" description="C2H2-type" evidence="5">
    <location>
        <begin position="39"/>
        <end position="66"/>
    </location>
</feature>
<evidence type="ECO:0000256" key="4">
    <source>
        <dbReference type="PROSITE-ProRule" id="PRU00042"/>
    </source>
</evidence>
<evidence type="ECO:0000313" key="7">
    <source>
        <dbReference type="Proteomes" id="UP000187209"/>
    </source>
</evidence>
<dbReference type="Pfam" id="PF13894">
    <property type="entry name" value="zf-C2H2_4"/>
    <property type="match status" value="1"/>
</dbReference>
<dbReference type="GO" id="GO:0000981">
    <property type="term" value="F:DNA-binding transcription factor activity, RNA polymerase II-specific"/>
    <property type="evidence" value="ECO:0007669"/>
    <property type="project" value="TreeGrafter"/>
</dbReference>
<dbReference type="GO" id="GO:0008270">
    <property type="term" value="F:zinc ion binding"/>
    <property type="evidence" value="ECO:0007669"/>
    <property type="project" value="UniProtKB-KW"/>
</dbReference>
<evidence type="ECO:0000256" key="3">
    <source>
        <dbReference type="ARBA" id="ARBA00022833"/>
    </source>
</evidence>
<dbReference type="OrthoDB" id="6365676at2759"/>
<feature type="domain" description="C2H2-type" evidence="5">
    <location>
        <begin position="67"/>
        <end position="91"/>
    </location>
</feature>
<dbReference type="PANTHER" id="PTHR23235">
    <property type="entry name" value="KRUEPPEL-LIKE TRANSCRIPTION FACTOR"/>
    <property type="match status" value="1"/>
</dbReference>
<dbReference type="Gene3D" id="3.30.160.60">
    <property type="entry name" value="Classic Zinc Finger"/>
    <property type="match status" value="3"/>
</dbReference>
<dbReference type="SUPFAM" id="SSF57667">
    <property type="entry name" value="beta-beta-alpha zinc fingers"/>
    <property type="match status" value="2"/>
</dbReference>
<dbReference type="Proteomes" id="UP000187209">
    <property type="component" value="Unassembled WGS sequence"/>
</dbReference>
<dbReference type="PROSITE" id="PS00028">
    <property type="entry name" value="ZINC_FINGER_C2H2_1"/>
    <property type="match status" value="3"/>
</dbReference>
<dbReference type="AlphaFoldDB" id="A0A1R2C556"/>
<feature type="domain" description="C2H2-type" evidence="5">
    <location>
        <begin position="8"/>
        <end position="38"/>
    </location>
</feature>
<evidence type="ECO:0000313" key="6">
    <source>
        <dbReference type="EMBL" id="OMJ84109.1"/>
    </source>
</evidence>
<dbReference type="PROSITE" id="PS50157">
    <property type="entry name" value="ZINC_FINGER_C2H2_2"/>
    <property type="match status" value="3"/>
</dbReference>
<organism evidence="6 7">
    <name type="scientific">Stentor coeruleus</name>
    <dbReference type="NCBI Taxonomy" id="5963"/>
    <lineage>
        <taxon>Eukaryota</taxon>
        <taxon>Sar</taxon>
        <taxon>Alveolata</taxon>
        <taxon>Ciliophora</taxon>
        <taxon>Postciliodesmatophora</taxon>
        <taxon>Heterotrichea</taxon>
        <taxon>Heterotrichida</taxon>
        <taxon>Stentoridae</taxon>
        <taxon>Stentor</taxon>
    </lineage>
</organism>
<dbReference type="InterPro" id="IPR036236">
    <property type="entry name" value="Znf_C2H2_sf"/>
</dbReference>
<evidence type="ECO:0000256" key="1">
    <source>
        <dbReference type="ARBA" id="ARBA00022723"/>
    </source>
</evidence>
<dbReference type="FunFam" id="3.30.160.60:FF:002343">
    <property type="entry name" value="Zinc finger protein 33A"/>
    <property type="match status" value="1"/>
</dbReference>
<name>A0A1R2C556_9CILI</name>
<keyword evidence="2 4" id="KW-0863">Zinc-finger</keyword>
<accession>A0A1R2C556</accession>
<keyword evidence="3" id="KW-0862">Zinc</keyword>
<sequence>MSTRKLVLKCNFAGCDKLYSTKYNLKRHLETVHSNLKRFQCRLCGKYLSSKQNLNEHIFTHSSEKPFACLELGCGQIFRQRSQLSNHRKMHRELLALAQQMKKVTEIKLTTLLEYHAEKILSEEDYPKNNDLLILPSITECKMKVYLPSLDFK</sequence>
<protein>
    <recommendedName>
        <fullName evidence="5">C2H2-type domain-containing protein</fullName>
    </recommendedName>
</protein>